<sequence length="80" mass="9555">MAIKIVGPIKELTENEDRIGWISPEMDDSINAIFQKKDFEKQKYFYGMNTYTPKIIGSYSFAKRWVLDTEDIRSDWFKHE</sequence>
<evidence type="ECO:0000313" key="1">
    <source>
        <dbReference type="EMBL" id="UYE92527.1"/>
    </source>
</evidence>
<protein>
    <submittedName>
        <fullName evidence="1">Uncharacterized protein</fullName>
    </submittedName>
</protein>
<keyword evidence="2" id="KW-1185">Reference proteome</keyword>
<dbReference type="EMBL" id="OP534061">
    <property type="protein sequence ID" value="UYE92527.1"/>
    <property type="molecule type" value="Genomic_DNA"/>
</dbReference>
<accession>A0A9Y1GIX9</accession>
<dbReference type="Proteomes" id="UP001232159">
    <property type="component" value="Segment"/>
</dbReference>
<name>A0A9Y1GIX9_9CAUD</name>
<proteinExistence type="predicted"/>
<reference evidence="1" key="1">
    <citation type="submission" date="2022-09" db="EMBL/GenBank/DDBJ databases">
        <authorList>
            <person name="Murray E."/>
            <person name="Buttimer C."/>
            <person name="Hill C."/>
        </authorList>
    </citation>
    <scope>NUCLEOTIDE SEQUENCE</scope>
</reference>
<gene>
    <name evidence="1" type="ORF">H1_107</name>
</gene>
<evidence type="ECO:0000313" key="2">
    <source>
        <dbReference type="Proteomes" id="UP001232159"/>
    </source>
</evidence>
<organism evidence="1 2">
    <name type="scientific">Enterococcus phage H1</name>
    <dbReference type="NCBI Taxonomy" id="2982918"/>
    <lineage>
        <taxon>Viruses</taxon>
        <taxon>Duplodnaviria</taxon>
        <taxon>Heunggongvirae</taxon>
        <taxon>Uroviricota</taxon>
        <taxon>Caudoviricetes</taxon>
    </lineage>
</organism>